<accession>A0ABT1C5U5</accession>
<dbReference type="InterPro" id="IPR011032">
    <property type="entry name" value="GroES-like_sf"/>
</dbReference>
<keyword evidence="2" id="KW-0560">Oxidoreductase</keyword>
<dbReference type="EMBL" id="JAMXQS010000003">
    <property type="protein sequence ID" value="MCO6049341.1"/>
    <property type="molecule type" value="Genomic_DNA"/>
</dbReference>
<dbReference type="NCBIfam" id="TIGR02824">
    <property type="entry name" value="quinone_pig3"/>
    <property type="match status" value="1"/>
</dbReference>
<protein>
    <submittedName>
        <fullName evidence="4">NAD(P)H-quinone oxidoreductase</fullName>
    </submittedName>
</protein>
<proteinExistence type="predicted"/>
<dbReference type="Pfam" id="PF00107">
    <property type="entry name" value="ADH_zinc_N"/>
    <property type="match status" value="1"/>
</dbReference>
<evidence type="ECO:0000313" key="4">
    <source>
        <dbReference type="EMBL" id="MCO6049341.1"/>
    </source>
</evidence>
<dbReference type="Proteomes" id="UP001205906">
    <property type="component" value="Unassembled WGS sequence"/>
</dbReference>
<dbReference type="SMART" id="SM00829">
    <property type="entry name" value="PKS_ER"/>
    <property type="match status" value="1"/>
</dbReference>
<keyword evidence="1" id="KW-0521">NADP</keyword>
<dbReference type="PANTHER" id="PTHR48106:SF8">
    <property type="entry name" value="OS02G0805600 PROTEIN"/>
    <property type="match status" value="1"/>
</dbReference>
<sequence length="327" mass="34796">MRRVAATGPGGPEVLQLESAAIPEPRPGEVLIRLHAVGVNRPDVLQRAGSYPPPPGSTSILGLEGAGEITAVGEGVDNWKVGDLVCALLPGGGYAEYCVTPAAHCLPIPDGFDMLTAAAVPETVLTVWANVIEAGALKQGESLLVHGGSSGIGTMAIQIARSQNTRVFATAGSDEKCMACAMLGAERAINYRREDFVEVVKSLTDGRGADVILDMVGGDYVMRNLRALAVEGRHVSIAFLQGSTVTLNLTHMMMRRQVLTGSTLRARSDKEKARLVSKVREAVWPRLAAGEIRPLVHSVFDLGEVAKAHELMETSRHIGKIMLKVHD</sequence>
<dbReference type="RefSeq" id="WP_252817086.1">
    <property type="nucleotide sequence ID" value="NZ_JAMXQS010000003.1"/>
</dbReference>
<keyword evidence="5" id="KW-1185">Reference proteome</keyword>
<dbReference type="InterPro" id="IPR013149">
    <property type="entry name" value="ADH-like_C"/>
</dbReference>
<evidence type="ECO:0000256" key="2">
    <source>
        <dbReference type="ARBA" id="ARBA00023002"/>
    </source>
</evidence>
<dbReference type="InterPro" id="IPR014189">
    <property type="entry name" value="Quinone_OxRdtase_PIG3"/>
</dbReference>
<gene>
    <name evidence="4" type="ORF">NGM99_06005</name>
</gene>
<dbReference type="InterPro" id="IPR020843">
    <property type="entry name" value="ER"/>
</dbReference>
<dbReference type="SUPFAM" id="SSF51735">
    <property type="entry name" value="NAD(P)-binding Rossmann-fold domains"/>
    <property type="match status" value="1"/>
</dbReference>
<name>A0ABT1C5U5_9HYPH</name>
<feature type="domain" description="Enoyl reductase (ER)" evidence="3">
    <location>
        <begin position="10"/>
        <end position="323"/>
    </location>
</feature>
<reference evidence="4 5" key="1">
    <citation type="submission" date="2022-06" db="EMBL/GenBank/DDBJ databases">
        <title>Mesorhizobium sp. strain RP14 Genome sequencing and assembly.</title>
        <authorList>
            <person name="Kim I."/>
        </authorList>
    </citation>
    <scope>NUCLEOTIDE SEQUENCE [LARGE SCALE GENOMIC DNA]</scope>
    <source>
        <strain evidence="5">RP14(2022)</strain>
    </source>
</reference>
<comment type="caution">
    <text evidence="4">The sequence shown here is derived from an EMBL/GenBank/DDBJ whole genome shotgun (WGS) entry which is preliminary data.</text>
</comment>
<dbReference type="Gene3D" id="3.90.180.10">
    <property type="entry name" value="Medium-chain alcohol dehydrogenases, catalytic domain"/>
    <property type="match status" value="1"/>
</dbReference>
<evidence type="ECO:0000256" key="1">
    <source>
        <dbReference type="ARBA" id="ARBA00022857"/>
    </source>
</evidence>
<dbReference type="PANTHER" id="PTHR48106">
    <property type="entry name" value="QUINONE OXIDOREDUCTASE PIG3-RELATED"/>
    <property type="match status" value="1"/>
</dbReference>
<dbReference type="InterPro" id="IPR013154">
    <property type="entry name" value="ADH-like_N"/>
</dbReference>
<organism evidence="4 5">
    <name type="scientific">Mesorhizobium liriopis</name>
    <dbReference type="NCBI Taxonomy" id="2953882"/>
    <lineage>
        <taxon>Bacteria</taxon>
        <taxon>Pseudomonadati</taxon>
        <taxon>Pseudomonadota</taxon>
        <taxon>Alphaproteobacteria</taxon>
        <taxon>Hyphomicrobiales</taxon>
        <taxon>Phyllobacteriaceae</taxon>
        <taxon>Mesorhizobium</taxon>
    </lineage>
</organism>
<dbReference type="InterPro" id="IPR036291">
    <property type="entry name" value="NAD(P)-bd_dom_sf"/>
</dbReference>
<evidence type="ECO:0000313" key="5">
    <source>
        <dbReference type="Proteomes" id="UP001205906"/>
    </source>
</evidence>
<dbReference type="SUPFAM" id="SSF50129">
    <property type="entry name" value="GroES-like"/>
    <property type="match status" value="1"/>
</dbReference>
<evidence type="ECO:0000259" key="3">
    <source>
        <dbReference type="SMART" id="SM00829"/>
    </source>
</evidence>
<dbReference type="CDD" id="cd05276">
    <property type="entry name" value="p53_inducible_oxidoreductase"/>
    <property type="match status" value="1"/>
</dbReference>
<dbReference type="Pfam" id="PF08240">
    <property type="entry name" value="ADH_N"/>
    <property type="match status" value="1"/>
</dbReference>
<dbReference type="Gene3D" id="3.40.50.720">
    <property type="entry name" value="NAD(P)-binding Rossmann-like Domain"/>
    <property type="match status" value="1"/>
</dbReference>